<proteinExistence type="predicted"/>
<dbReference type="InParanoid" id="A0A7L4YHN7"/>
<dbReference type="RefSeq" id="WP_159542144.1">
    <property type="nucleotide sequence ID" value="NZ_CP047156.1"/>
</dbReference>
<dbReference type="OrthoDB" id="3538051at2"/>
<feature type="region of interest" description="Disordered" evidence="1">
    <location>
        <begin position="68"/>
        <end position="92"/>
    </location>
</feature>
<evidence type="ECO:0000313" key="3">
    <source>
        <dbReference type="Proteomes" id="UP000463857"/>
    </source>
</evidence>
<evidence type="ECO:0000313" key="2">
    <source>
        <dbReference type="EMBL" id="QHB99050.1"/>
    </source>
</evidence>
<evidence type="ECO:0008006" key="4">
    <source>
        <dbReference type="Google" id="ProtNLM"/>
    </source>
</evidence>
<dbReference type="AlphaFoldDB" id="A0A7L4YHN7"/>
<sequence length="92" mass="10466">MRRIFWLAMGITMGIMVMRRLQSAANQLKPNALAERTGRGVADVGHQAKSFWSDVRVAMRQREAELLEDTGLDGDLRARPEDFDPRTPRTPQ</sequence>
<reference evidence="2 3" key="1">
    <citation type="journal article" date="2018" name="Int. J. Syst. Evol. Microbiol.">
        <title>Epidermidibacterium keratini gen. nov., sp. nov., a member of the family Sporichthyaceae, isolated from keratin epidermis.</title>
        <authorList>
            <person name="Lee D.G."/>
            <person name="Trujillo M.E."/>
            <person name="Kang S."/>
            <person name="Nam J.J."/>
            <person name="Kim Y.J."/>
        </authorList>
    </citation>
    <scope>NUCLEOTIDE SEQUENCE [LARGE SCALE GENOMIC DNA]</scope>
    <source>
        <strain evidence="2 3">EPI-7</strain>
    </source>
</reference>
<evidence type="ECO:0000256" key="1">
    <source>
        <dbReference type="SAM" id="MobiDB-lite"/>
    </source>
</evidence>
<dbReference type="Proteomes" id="UP000463857">
    <property type="component" value="Chromosome"/>
</dbReference>
<dbReference type="KEGG" id="eke:EK0264_01185"/>
<gene>
    <name evidence="2" type="ORF">EK0264_01185</name>
</gene>
<accession>A0A7L4YHN7</accession>
<feature type="compositionally biased region" description="Basic and acidic residues" evidence="1">
    <location>
        <begin position="74"/>
        <end position="92"/>
    </location>
</feature>
<keyword evidence="3" id="KW-1185">Reference proteome</keyword>
<organism evidence="2 3">
    <name type="scientific">Epidermidibacterium keratini</name>
    <dbReference type="NCBI Taxonomy" id="1891644"/>
    <lineage>
        <taxon>Bacteria</taxon>
        <taxon>Bacillati</taxon>
        <taxon>Actinomycetota</taxon>
        <taxon>Actinomycetes</taxon>
        <taxon>Sporichthyales</taxon>
        <taxon>Sporichthyaceae</taxon>
        <taxon>Epidermidibacterium</taxon>
    </lineage>
</organism>
<dbReference type="EMBL" id="CP047156">
    <property type="protein sequence ID" value="QHB99050.1"/>
    <property type="molecule type" value="Genomic_DNA"/>
</dbReference>
<protein>
    <recommendedName>
        <fullName evidence="4">Secreted protein</fullName>
    </recommendedName>
</protein>
<name>A0A7L4YHN7_9ACTN</name>